<proteinExistence type="predicted"/>
<name>A0A1Z4LRH0_9CYAN</name>
<dbReference type="PANTHER" id="PTHR33877">
    <property type="entry name" value="SLL1193 PROTEIN"/>
    <property type="match status" value="1"/>
</dbReference>
<reference evidence="2 3" key="1">
    <citation type="submission" date="2017-06" db="EMBL/GenBank/DDBJ databases">
        <title>Genome sequencing of cyanobaciteial culture collection at National Institute for Environmental Studies (NIES).</title>
        <authorList>
            <person name="Hirose Y."/>
            <person name="Shimura Y."/>
            <person name="Fujisawa T."/>
            <person name="Nakamura Y."/>
            <person name="Kawachi M."/>
        </authorList>
    </citation>
    <scope>NUCLEOTIDE SEQUENCE [LARGE SCALE GENOMIC DNA]</scope>
    <source>
        <strain evidence="2 3">NIES-267</strain>
    </source>
</reference>
<dbReference type="GO" id="GO:0003676">
    <property type="term" value="F:nucleic acid binding"/>
    <property type="evidence" value="ECO:0007669"/>
    <property type="project" value="InterPro"/>
</dbReference>
<keyword evidence="2" id="KW-0255">Endonuclease</keyword>
<dbReference type="SMART" id="SM00507">
    <property type="entry name" value="HNHc"/>
    <property type="match status" value="1"/>
</dbReference>
<organism evidence="2 3">
    <name type="scientific">Calothrix parasitica NIES-267</name>
    <dbReference type="NCBI Taxonomy" id="1973488"/>
    <lineage>
        <taxon>Bacteria</taxon>
        <taxon>Bacillati</taxon>
        <taxon>Cyanobacteriota</taxon>
        <taxon>Cyanophyceae</taxon>
        <taxon>Nostocales</taxon>
        <taxon>Calotrichaceae</taxon>
        <taxon>Calothrix</taxon>
    </lineage>
</organism>
<evidence type="ECO:0000259" key="1">
    <source>
        <dbReference type="SMART" id="SM00507"/>
    </source>
</evidence>
<protein>
    <submittedName>
        <fullName evidence="2">HNH endonuclease</fullName>
    </submittedName>
</protein>
<dbReference type="InterPro" id="IPR052892">
    <property type="entry name" value="NA-targeting_endonuclease"/>
</dbReference>
<gene>
    <name evidence="2" type="ORF">NIES267_33390</name>
</gene>
<sequence>MSTYIPETLKNKILNNDKRRCCYCLTSEVNSGIPMSYDHIKPISKGGKTNFNNLCLACRSCNEFKSDITEAVDPSTGEIVPIFNPRRQSWFDNFQWSPDSTKVEGLTAIGRATIVTLRINNPVIIVARRRWTISNWHPPID</sequence>
<accession>A0A1Z4LRH0</accession>
<dbReference type="Pfam" id="PF01844">
    <property type="entry name" value="HNH"/>
    <property type="match status" value="1"/>
</dbReference>
<keyword evidence="2" id="KW-0540">Nuclease</keyword>
<dbReference type="EMBL" id="AP018227">
    <property type="protein sequence ID" value="BAY83845.1"/>
    <property type="molecule type" value="Genomic_DNA"/>
</dbReference>
<dbReference type="CDD" id="cd00085">
    <property type="entry name" value="HNHc"/>
    <property type="match status" value="1"/>
</dbReference>
<dbReference type="OrthoDB" id="514018at2"/>
<keyword evidence="2" id="KW-0378">Hydrolase</keyword>
<dbReference type="InterPro" id="IPR002711">
    <property type="entry name" value="HNH"/>
</dbReference>
<feature type="domain" description="HNH nuclease" evidence="1">
    <location>
        <begin position="8"/>
        <end position="63"/>
    </location>
</feature>
<dbReference type="AlphaFoldDB" id="A0A1Z4LRH0"/>
<dbReference type="Proteomes" id="UP000218418">
    <property type="component" value="Chromosome"/>
</dbReference>
<dbReference type="PANTHER" id="PTHR33877:SF1">
    <property type="entry name" value="TYPE IV METHYL-DIRECTED RESTRICTION ENZYME ECOKMCRA"/>
    <property type="match status" value="1"/>
</dbReference>
<dbReference type="Gene3D" id="1.10.30.50">
    <property type="match status" value="1"/>
</dbReference>
<evidence type="ECO:0000313" key="2">
    <source>
        <dbReference type="EMBL" id="BAY83845.1"/>
    </source>
</evidence>
<keyword evidence="3" id="KW-1185">Reference proteome</keyword>
<dbReference type="GO" id="GO:0008270">
    <property type="term" value="F:zinc ion binding"/>
    <property type="evidence" value="ECO:0007669"/>
    <property type="project" value="InterPro"/>
</dbReference>
<evidence type="ECO:0000313" key="3">
    <source>
        <dbReference type="Proteomes" id="UP000218418"/>
    </source>
</evidence>
<dbReference type="GO" id="GO:0004519">
    <property type="term" value="F:endonuclease activity"/>
    <property type="evidence" value="ECO:0007669"/>
    <property type="project" value="UniProtKB-KW"/>
</dbReference>
<dbReference type="InterPro" id="IPR003615">
    <property type="entry name" value="HNH_nuc"/>
</dbReference>